<organism evidence="1 2">
    <name type="scientific">Dialister invisus DSM 15470</name>
    <dbReference type="NCBI Taxonomy" id="592028"/>
    <lineage>
        <taxon>Bacteria</taxon>
        <taxon>Bacillati</taxon>
        <taxon>Bacillota</taxon>
        <taxon>Negativicutes</taxon>
        <taxon>Veillonellales</taxon>
        <taxon>Veillonellaceae</taxon>
        <taxon>Dialister</taxon>
    </lineage>
</organism>
<dbReference type="HOGENOM" id="CLU_3199029_0_0_9"/>
<sequence>MIYYSLFYPILQIIRRMQRKETRRCVHKQDSLLSSRSIFHPYRAD</sequence>
<name>C9LQ35_9FIRM</name>
<proteinExistence type="predicted"/>
<gene>
    <name evidence="1" type="ORF">GCWU000321_01667</name>
</gene>
<protein>
    <submittedName>
        <fullName evidence="1">Uncharacterized protein</fullName>
    </submittedName>
</protein>
<evidence type="ECO:0000313" key="1">
    <source>
        <dbReference type="EMBL" id="EEW97671.1"/>
    </source>
</evidence>
<comment type="caution">
    <text evidence="1">The sequence shown here is derived from an EMBL/GenBank/DDBJ whole genome shotgun (WGS) entry which is preliminary data.</text>
</comment>
<dbReference type="AlphaFoldDB" id="C9LQ35"/>
<dbReference type="Proteomes" id="UP000004736">
    <property type="component" value="Unassembled WGS sequence"/>
</dbReference>
<evidence type="ECO:0000313" key="2">
    <source>
        <dbReference type="Proteomes" id="UP000004736"/>
    </source>
</evidence>
<reference evidence="1" key="1">
    <citation type="submission" date="2009-09" db="EMBL/GenBank/DDBJ databases">
        <authorList>
            <person name="Weinstock G."/>
            <person name="Sodergren E."/>
            <person name="Clifton S."/>
            <person name="Fulton L."/>
            <person name="Fulton B."/>
            <person name="Courtney L."/>
            <person name="Fronick C."/>
            <person name="Harrison M."/>
            <person name="Strong C."/>
            <person name="Farmer C."/>
            <person name="Delahaunty K."/>
            <person name="Markovic C."/>
            <person name="Hall O."/>
            <person name="Minx P."/>
            <person name="Tomlinson C."/>
            <person name="Mitreva M."/>
            <person name="Nelson J."/>
            <person name="Hou S."/>
            <person name="Wollam A."/>
            <person name="Pepin K.H."/>
            <person name="Johnson M."/>
            <person name="Bhonagiri V."/>
            <person name="Nash W.E."/>
            <person name="Warren W."/>
            <person name="Chinwalla A."/>
            <person name="Mardis E.R."/>
            <person name="Wilson R.K."/>
        </authorList>
    </citation>
    <scope>NUCLEOTIDE SEQUENCE [LARGE SCALE GENOMIC DNA]</scope>
    <source>
        <strain evidence="1">DSM 15470</strain>
    </source>
</reference>
<accession>C9LQ35</accession>
<keyword evidence="2" id="KW-1185">Reference proteome</keyword>
<dbReference type="EMBL" id="ACIM02000001">
    <property type="protein sequence ID" value="EEW97671.1"/>
    <property type="molecule type" value="Genomic_DNA"/>
</dbReference>